<comment type="caution">
    <text evidence="2">The sequence shown here is derived from an EMBL/GenBank/DDBJ whole genome shotgun (WGS) entry which is preliminary data.</text>
</comment>
<dbReference type="Proteomes" id="UP001209257">
    <property type="component" value="Unassembled WGS sequence"/>
</dbReference>
<feature type="transmembrane region" description="Helical" evidence="1">
    <location>
        <begin position="16"/>
        <end position="37"/>
    </location>
</feature>
<evidence type="ECO:0000313" key="2">
    <source>
        <dbReference type="EMBL" id="MCU7553998.1"/>
    </source>
</evidence>
<name>A0ABT2VL25_9ALTE</name>
<accession>A0ABT2VL25</accession>
<dbReference type="InterPro" id="IPR018723">
    <property type="entry name" value="DUF2254_membrane"/>
</dbReference>
<keyword evidence="1" id="KW-0472">Membrane</keyword>
<proteinExistence type="predicted"/>
<evidence type="ECO:0000256" key="1">
    <source>
        <dbReference type="SAM" id="Phobius"/>
    </source>
</evidence>
<feature type="transmembrane region" description="Helical" evidence="1">
    <location>
        <begin position="133"/>
        <end position="154"/>
    </location>
</feature>
<protein>
    <submittedName>
        <fullName evidence="2">DUF2254 domain-containing protein</fullName>
    </submittedName>
</protein>
<dbReference type="RefSeq" id="WP_262992690.1">
    <property type="nucleotide sequence ID" value="NZ_JAOTJC010000006.1"/>
</dbReference>
<feature type="transmembrane region" description="Helical" evidence="1">
    <location>
        <begin position="104"/>
        <end position="127"/>
    </location>
</feature>
<dbReference type="EMBL" id="JAOTJC010000006">
    <property type="protein sequence ID" value="MCU7553998.1"/>
    <property type="molecule type" value="Genomic_DNA"/>
</dbReference>
<feature type="transmembrane region" description="Helical" evidence="1">
    <location>
        <begin position="57"/>
        <end position="83"/>
    </location>
</feature>
<keyword evidence="3" id="KW-1185">Reference proteome</keyword>
<keyword evidence="1" id="KW-1133">Transmembrane helix</keyword>
<reference evidence="3" key="1">
    <citation type="submission" date="2023-07" db="EMBL/GenBank/DDBJ databases">
        <title>Study on multiphase classification of strain Alteromonas salexigens isolated from the Yellow Sea.</title>
        <authorList>
            <person name="Sun L."/>
        </authorList>
    </citation>
    <scope>NUCLEOTIDE SEQUENCE [LARGE SCALE GENOMIC DNA]</scope>
    <source>
        <strain evidence="3">ASW11-19</strain>
    </source>
</reference>
<gene>
    <name evidence="2" type="ORF">OCL06_05240</name>
</gene>
<sequence>MEDKIRFFLSRTAERLWVKPLIVCLISVLVAFVAQLFDQLALVQNVPDVKTESITMLLKIISASMLVMAVFAVGTMLAAYQSASSSATPRAFTLVVSDDVSQNALSTFIGAFIFSIVSQVALINGYYEKAGKFVLFIITIIVFVIVIMGFIKWVDSIARLGRLSTTIAKVEKATADALNRRAEKPYLGGTKADQRKEGVPVYGHTVGYIQRLDMDLLQETAEREEFLVEIAVLPGTFVTLSQPLAFIRGGENMDKGIQNNAITNAFIIDKHRTFDDDPRFGLITLSEIASRALSPAVNDPGTAIEIIGIYVRLFTIFAQQPDVGKQTGVDYDRVAVPELAISDLFEDAMNAIARDGAGTIEVVIRHLKALRTFASFDNEDIKNAAIETASIVMSHAEQALKTPAEIAKLQAVSQRVRTED</sequence>
<dbReference type="Pfam" id="PF10011">
    <property type="entry name" value="DUF2254"/>
    <property type="match status" value="1"/>
</dbReference>
<keyword evidence="1" id="KW-0812">Transmembrane</keyword>
<organism evidence="2 3">
    <name type="scientific">Alteromonas salexigens</name>
    <dbReference type="NCBI Taxonomy" id="2982530"/>
    <lineage>
        <taxon>Bacteria</taxon>
        <taxon>Pseudomonadati</taxon>
        <taxon>Pseudomonadota</taxon>
        <taxon>Gammaproteobacteria</taxon>
        <taxon>Alteromonadales</taxon>
        <taxon>Alteromonadaceae</taxon>
        <taxon>Alteromonas/Salinimonas group</taxon>
        <taxon>Alteromonas</taxon>
    </lineage>
</organism>
<evidence type="ECO:0000313" key="3">
    <source>
        <dbReference type="Proteomes" id="UP001209257"/>
    </source>
</evidence>